<protein>
    <submittedName>
        <fullName evidence="1">Uncharacterized protein</fullName>
    </submittedName>
</protein>
<evidence type="ECO:0000313" key="1">
    <source>
        <dbReference type="EMBL" id="EYC11143.1"/>
    </source>
</evidence>
<proteinExistence type="predicted"/>
<name>A0A016U967_9BILA</name>
<keyword evidence="2" id="KW-1185">Reference proteome</keyword>
<dbReference type="AlphaFoldDB" id="A0A016U967"/>
<organism evidence="1 2">
    <name type="scientific">Ancylostoma ceylanicum</name>
    <dbReference type="NCBI Taxonomy" id="53326"/>
    <lineage>
        <taxon>Eukaryota</taxon>
        <taxon>Metazoa</taxon>
        <taxon>Ecdysozoa</taxon>
        <taxon>Nematoda</taxon>
        <taxon>Chromadorea</taxon>
        <taxon>Rhabditida</taxon>
        <taxon>Rhabditina</taxon>
        <taxon>Rhabditomorpha</taxon>
        <taxon>Strongyloidea</taxon>
        <taxon>Ancylostomatidae</taxon>
        <taxon>Ancylostomatinae</taxon>
        <taxon>Ancylostoma</taxon>
    </lineage>
</organism>
<dbReference type="Proteomes" id="UP000024635">
    <property type="component" value="Unassembled WGS sequence"/>
</dbReference>
<evidence type="ECO:0000313" key="2">
    <source>
        <dbReference type="Proteomes" id="UP000024635"/>
    </source>
</evidence>
<dbReference type="EMBL" id="JARK01001388">
    <property type="protein sequence ID" value="EYC11143.1"/>
    <property type="molecule type" value="Genomic_DNA"/>
</dbReference>
<gene>
    <name evidence="1" type="primary">Acey_s0052.g2246</name>
    <name evidence="1" type="ORF">Y032_0052g2246</name>
</gene>
<sequence>MRLSGARIHLQKISDEDRSTRHEILNEKKALPSRGRKGVRLSCGCGATDPYSSSYRRTRVSPTHPV</sequence>
<reference evidence="2" key="1">
    <citation type="journal article" date="2015" name="Nat. Genet.">
        <title>The genome and transcriptome of the zoonotic hookworm Ancylostoma ceylanicum identify infection-specific gene families.</title>
        <authorList>
            <person name="Schwarz E.M."/>
            <person name="Hu Y."/>
            <person name="Antoshechkin I."/>
            <person name="Miller M.M."/>
            <person name="Sternberg P.W."/>
            <person name="Aroian R.V."/>
        </authorList>
    </citation>
    <scope>NUCLEOTIDE SEQUENCE</scope>
    <source>
        <strain evidence="2">HY135</strain>
    </source>
</reference>
<accession>A0A016U967</accession>
<comment type="caution">
    <text evidence="1">The sequence shown here is derived from an EMBL/GenBank/DDBJ whole genome shotgun (WGS) entry which is preliminary data.</text>
</comment>